<feature type="repeat" description="TPR" evidence="1">
    <location>
        <begin position="170"/>
        <end position="203"/>
    </location>
</feature>
<proteinExistence type="predicted"/>
<accession>A0A7X3JXV3</accession>
<dbReference type="PROSITE" id="PS50005">
    <property type="entry name" value="TPR"/>
    <property type="match status" value="2"/>
</dbReference>
<evidence type="ECO:0000313" key="4">
    <source>
        <dbReference type="Proteomes" id="UP000490800"/>
    </source>
</evidence>
<dbReference type="EMBL" id="RHLK01000002">
    <property type="protein sequence ID" value="MVO98448.1"/>
    <property type="molecule type" value="Genomic_DNA"/>
</dbReference>
<dbReference type="OrthoDB" id="2658060at2"/>
<reference evidence="3 4" key="1">
    <citation type="journal article" date="2019" name="Microorganisms">
        <title>Paenibacillus lutrae sp. nov., A Chitinolytic Species Isolated from A River Otter in Castril Natural Park, Granada, Spain.</title>
        <authorList>
            <person name="Rodriguez M."/>
            <person name="Reina J.C."/>
            <person name="Bejar V."/>
            <person name="Llamas I."/>
        </authorList>
    </citation>
    <scope>NUCLEOTIDE SEQUENCE [LARGE SCALE GENOMIC DNA]</scope>
    <source>
        <strain evidence="3 4">N10</strain>
    </source>
</reference>
<keyword evidence="2" id="KW-1133">Transmembrane helix</keyword>
<protein>
    <submittedName>
        <fullName evidence="3">Tetratricopeptide repeat protein</fullName>
    </submittedName>
</protein>
<dbReference type="PANTHER" id="PTHR12558:SF13">
    <property type="entry name" value="CELL DIVISION CYCLE PROTEIN 27 HOMOLOG"/>
    <property type="match status" value="1"/>
</dbReference>
<dbReference type="Pfam" id="PF13432">
    <property type="entry name" value="TPR_16"/>
    <property type="match status" value="1"/>
</dbReference>
<keyword evidence="4" id="KW-1185">Reference proteome</keyword>
<dbReference type="PANTHER" id="PTHR12558">
    <property type="entry name" value="CELL DIVISION CYCLE 16,23,27"/>
    <property type="match status" value="1"/>
</dbReference>
<dbReference type="Gene3D" id="1.25.40.10">
    <property type="entry name" value="Tetratricopeptide repeat domain"/>
    <property type="match status" value="1"/>
</dbReference>
<evidence type="ECO:0000256" key="1">
    <source>
        <dbReference type="PROSITE-ProRule" id="PRU00339"/>
    </source>
</evidence>
<evidence type="ECO:0000313" key="3">
    <source>
        <dbReference type="EMBL" id="MVO98448.1"/>
    </source>
</evidence>
<evidence type="ECO:0000256" key="2">
    <source>
        <dbReference type="SAM" id="Phobius"/>
    </source>
</evidence>
<keyword evidence="2" id="KW-0812">Transmembrane</keyword>
<feature type="repeat" description="TPR" evidence="1">
    <location>
        <begin position="101"/>
        <end position="134"/>
    </location>
</feature>
<dbReference type="InterPro" id="IPR019734">
    <property type="entry name" value="TPR_rpt"/>
</dbReference>
<keyword evidence="2" id="KW-0472">Membrane</keyword>
<dbReference type="AlphaFoldDB" id="A0A7X3JXV3"/>
<dbReference type="Pfam" id="PF13181">
    <property type="entry name" value="TPR_8"/>
    <property type="match status" value="1"/>
</dbReference>
<dbReference type="RefSeq" id="WP_157332707.1">
    <property type="nucleotide sequence ID" value="NZ_RHLK01000002.1"/>
</dbReference>
<dbReference type="Proteomes" id="UP000490800">
    <property type="component" value="Unassembled WGS sequence"/>
</dbReference>
<sequence length="221" mass="26048">MLGKVFLFSFLLYITRSPILALLILLVILYVIDRRFIGLSPSLIRPIKRMRRISRLKQELRANPHHASSKLDLARSLMESGKYRDALSYLREVEPVMEESADVAYEIGLCLLKLGELDEGKLYMDKALQLNPRVRFGDPYLQLGEAFTHKDPHKAVEWLERFRQEQSSSVEAYYRLGLLYKKLNREPEAKVAFRESLEVYRSLPKYSRRKQRRWAILARFK</sequence>
<gene>
    <name evidence="3" type="ORF">EDM21_02690</name>
</gene>
<name>A0A7X3JXV3_9BACL</name>
<dbReference type="InterPro" id="IPR011990">
    <property type="entry name" value="TPR-like_helical_dom_sf"/>
</dbReference>
<dbReference type="SUPFAM" id="SSF48452">
    <property type="entry name" value="TPR-like"/>
    <property type="match status" value="1"/>
</dbReference>
<dbReference type="SMART" id="SM00028">
    <property type="entry name" value="TPR"/>
    <property type="match status" value="3"/>
</dbReference>
<feature type="transmembrane region" description="Helical" evidence="2">
    <location>
        <begin position="6"/>
        <end position="32"/>
    </location>
</feature>
<keyword evidence="1" id="KW-0802">TPR repeat</keyword>
<comment type="caution">
    <text evidence="3">The sequence shown here is derived from an EMBL/GenBank/DDBJ whole genome shotgun (WGS) entry which is preliminary data.</text>
</comment>
<organism evidence="3 4">
    <name type="scientific">Paenibacillus lutrae</name>
    <dbReference type="NCBI Taxonomy" id="2078573"/>
    <lineage>
        <taxon>Bacteria</taxon>
        <taxon>Bacillati</taxon>
        <taxon>Bacillota</taxon>
        <taxon>Bacilli</taxon>
        <taxon>Bacillales</taxon>
        <taxon>Paenibacillaceae</taxon>
        <taxon>Paenibacillus</taxon>
    </lineage>
</organism>